<evidence type="ECO:0000256" key="4">
    <source>
        <dbReference type="RuleBase" id="RU366007"/>
    </source>
</evidence>
<evidence type="ECO:0000313" key="6">
    <source>
        <dbReference type="EMBL" id="GLS26801.1"/>
    </source>
</evidence>
<dbReference type="SUPFAM" id="SSF52518">
    <property type="entry name" value="Thiamin diphosphate-binding fold (THDP-binding)"/>
    <property type="match status" value="1"/>
</dbReference>
<dbReference type="NCBIfam" id="TIGR03181">
    <property type="entry name" value="PDH_E1_alph_x"/>
    <property type="match status" value="1"/>
</dbReference>
<protein>
    <recommendedName>
        <fullName evidence="4">Pyruvate dehydrogenase E1 component subunit alpha</fullName>
        <ecNumber evidence="4">1.2.4.1</ecNumber>
    </recommendedName>
</protein>
<comment type="cofactor">
    <cofactor evidence="1 4">
        <name>thiamine diphosphate</name>
        <dbReference type="ChEBI" id="CHEBI:58937"/>
    </cofactor>
</comment>
<keyword evidence="7" id="KW-1185">Reference proteome</keyword>
<dbReference type="RefSeq" id="WP_232594953.1">
    <property type="nucleotide sequence ID" value="NZ_BSPD01000061.1"/>
</dbReference>
<comment type="catalytic activity">
    <reaction evidence="4">
        <text>N(6)-[(R)-lipoyl]-L-lysyl-[protein] + pyruvate + H(+) = N(6)-[(R)-S(8)-acetyldihydrolipoyl]-L-lysyl-[protein] + CO2</text>
        <dbReference type="Rhea" id="RHEA:19189"/>
        <dbReference type="Rhea" id="RHEA-COMP:10474"/>
        <dbReference type="Rhea" id="RHEA-COMP:10478"/>
        <dbReference type="ChEBI" id="CHEBI:15361"/>
        <dbReference type="ChEBI" id="CHEBI:15378"/>
        <dbReference type="ChEBI" id="CHEBI:16526"/>
        <dbReference type="ChEBI" id="CHEBI:83099"/>
        <dbReference type="ChEBI" id="CHEBI:83111"/>
        <dbReference type="EC" id="1.2.4.1"/>
    </reaction>
</comment>
<reference evidence="6 7" key="1">
    <citation type="journal article" date="2014" name="Int. J. Syst. Evol. Microbiol.">
        <title>Complete genome sequence of Corynebacterium casei LMG S-19264T (=DSM 44701T), isolated from a smear-ripened cheese.</title>
        <authorList>
            <consortium name="US DOE Joint Genome Institute (JGI-PGF)"/>
            <person name="Walter F."/>
            <person name="Albersmeier A."/>
            <person name="Kalinowski J."/>
            <person name="Ruckert C."/>
        </authorList>
    </citation>
    <scope>NUCLEOTIDE SEQUENCE [LARGE SCALE GENOMIC DNA]</scope>
    <source>
        <strain evidence="6 7">NBRC 110095</strain>
    </source>
</reference>
<dbReference type="Pfam" id="PF00676">
    <property type="entry name" value="E1_dh"/>
    <property type="match status" value="1"/>
</dbReference>
<keyword evidence="3 4" id="KW-0786">Thiamine pyrophosphate</keyword>
<feature type="domain" description="Dehydrogenase E1 component" evidence="5">
    <location>
        <begin position="38"/>
        <end position="317"/>
    </location>
</feature>
<dbReference type="GO" id="GO:0004739">
    <property type="term" value="F:pyruvate dehydrogenase (acetyl-transferring) activity"/>
    <property type="evidence" value="ECO:0007669"/>
    <property type="project" value="UniProtKB-UniRule"/>
</dbReference>
<dbReference type="PANTHER" id="PTHR43380">
    <property type="entry name" value="2-OXOISOVALERATE DEHYDROGENASE SUBUNIT ALPHA, MITOCHONDRIAL"/>
    <property type="match status" value="1"/>
</dbReference>
<evidence type="ECO:0000259" key="5">
    <source>
        <dbReference type="Pfam" id="PF00676"/>
    </source>
</evidence>
<dbReference type="GO" id="GO:0009083">
    <property type="term" value="P:branched-chain amino acid catabolic process"/>
    <property type="evidence" value="ECO:0007669"/>
    <property type="project" value="TreeGrafter"/>
</dbReference>
<dbReference type="InterPro" id="IPR029061">
    <property type="entry name" value="THDP-binding"/>
</dbReference>
<dbReference type="PANTHER" id="PTHR43380:SF1">
    <property type="entry name" value="2-OXOISOVALERATE DEHYDROGENASE SUBUNIT ALPHA, MITOCHONDRIAL"/>
    <property type="match status" value="1"/>
</dbReference>
<keyword evidence="2 4" id="KW-0560">Oxidoreductase</keyword>
<proteinExistence type="predicted"/>
<evidence type="ECO:0000256" key="2">
    <source>
        <dbReference type="ARBA" id="ARBA00023002"/>
    </source>
</evidence>
<organism evidence="6 7">
    <name type="scientific">Marinibactrum halimedae</name>
    <dbReference type="NCBI Taxonomy" id="1444977"/>
    <lineage>
        <taxon>Bacteria</taxon>
        <taxon>Pseudomonadati</taxon>
        <taxon>Pseudomonadota</taxon>
        <taxon>Gammaproteobacteria</taxon>
        <taxon>Cellvibrionales</taxon>
        <taxon>Cellvibrionaceae</taxon>
        <taxon>Marinibactrum</taxon>
    </lineage>
</organism>
<dbReference type="InterPro" id="IPR001017">
    <property type="entry name" value="DH_E1"/>
</dbReference>
<dbReference type="EMBL" id="BSPD01000061">
    <property type="protein sequence ID" value="GLS26801.1"/>
    <property type="molecule type" value="Genomic_DNA"/>
</dbReference>
<name>A0AA37TAE5_9GAMM</name>
<gene>
    <name evidence="6" type="ORF">GCM10007877_25200</name>
</gene>
<dbReference type="InterPro" id="IPR017596">
    <property type="entry name" value="PdhA/BkdA"/>
</dbReference>
<comment type="subunit">
    <text evidence="4">Heterodimer of an alpha and a beta chain.</text>
</comment>
<evidence type="ECO:0000256" key="3">
    <source>
        <dbReference type="ARBA" id="ARBA00023052"/>
    </source>
</evidence>
<accession>A0AA37TAE5</accession>
<dbReference type="InterPro" id="IPR050771">
    <property type="entry name" value="Alpha-ketoacid_DH_E1_comp"/>
</dbReference>
<evidence type="ECO:0000256" key="1">
    <source>
        <dbReference type="ARBA" id="ARBA00001964"/>
    </source>
</evidence>
<keyword evidence="4 6" id="KW-0670">Pyruvate</keyword>
<dbReference type="CDD" id="cd02000">
    <property type="entry name" value="TPP_E1_PDC_ADC_BCADC"/>
    <property type="match status" value="1"/>
</dbReference>
<evidence type="ECO:0000313" key="7">
    <source>
        <dbReference type="Proteomes" id="UP001156870"/>
    </source>
</evidence>
<dbReference type="Gene3D" id="3.40.50.970">
    <property type="match status" value="1"/>
</dbReference>
<dbReference type="EC" id="1.2.4.1" evidence="4"/>
<sequence>MYQALKLPLDQCHRFINADGTLKHTIDEQEFPLLLECYKAMMQIRIFDKKCVSLQRTGRFGTYPSVLGMEAIGIGVGKAMEEEDVFVPYYRDQATQMLRGVSLYEILMYWGGDERGADYQNCRQDLPNCVPIATQCTHAAGVASSFKIRKEKRVAVCSLGDGASSKGDFMESLNLAGTWKLPMVFVINNNQWAISVPRHLQSGAERLADKAIGAGMPGEQVDGNDVYAVYRAVKRAVDRARAGKGPALIEAISYRLCDHTTADDASRYRANEELEKAWEFEPVKRLRALLENKGLWNESQELAWAEHCQANTDKAVELFLNTEAQPPHAMFDHLYAELPTQLEEQYATLLARHHA</sequence>
<dbReference type="Proteomes" id="UP001156870">
    <property type="component" value="Unassembled WGS sequence"/>
</dbReference>
<comment type="function">
    <text evidence="4">The pyruvate dehydrogenase complex catalyzes the overall conversion of pyruvate to acetyl-CoA and CO(2). It contains multiple copies of three enzymatic components: pyruvate dehydrogenase (E1), dihydrolipoamide acetyltransferase (E2) and lipoamide dehydrogenase (E3).</text>
</comment>
<dbReference type="AlphaFoldDB" id="A0AA37TAE5"/>
<comment type="caution">
    <text evidence="6">The sequence shown here is derived from an EMBL/GenBank/DDBJ whole genome shotgun (WGS) entry which is preliminary data.</text>
</comment>